<dbReference type="PROSITE" id="PS50089">
    <property type="entry name" value="ZF_RING_2"/>
    <property type="match status" value="1"/>
</dbReference>
<keyword evidence="4" id="KW-0808">Transferase</keyword>
<evidence type="ECO:0000259" key="14">
    <source>
        <dbReference type="PROSITE" id="PS51873"/>
    </source>
</evidence>
<dbReference type="PANTHER" id="PTHR11685">
    <property type="entry name" value="RBR FAMILY RING FINGER AND IBR DOMAIN-CONTAINING"/>
    <property type="match status" value="1"/>
</dbReference>
<keyword evidence="12" id="KW-1133">Transmembrane helix</keyword>
<comment type="catalytic activity">
    <reaction evidence="1">
        <text>[E2 ubiquitin-conjugating enzyme]-S-ubiquitinyl-L-cysteine + [acceptor protein]-L-lysine = [E2 ubiquitin-conjugating enzyme]-L-cysteine + [acceptor protein]-N(6)-ubiquitinyl-L-lysine.</text>
        <dbReference type="EC" id="2.3.2.31"/>
    </reaction>
</comment>
<dbReference type="CDD" id="cd20338">
    <property type="entry name" value="BRcat_RBR_RNF19"/>
    <property type="match status" value="1"/>
</dbReference>
<keyword evidence="6" id="KW-0677">Repeat</keyword>
<feature type="region of interest" description="Disordered" evidence="11">
    <location>
        <begin position="1"/>
        <end position="22"/>
    </location>
</feature>
<evidence type="ECO:0000256" key="4">
    <source>
        <dbReference type="ARBA" id="ARBA00022679"/>
    </source>
</evidence>
<proteinExistence type="predicted"/>
<keyword evidence="12" id="KW-0472">Membrane</keyword>
<evidence type="ECO:0000256" key="5">
    <source>
        <dbReference type="ARBA" id="ARBA00022723"/>
    </source>
</evidence>
<dbReference type="GO" id="GO:0008270">
    <property type="term" value="F:zinc ion binding"/>
    <property type="evidence" value="ECO:0007669"/>
    <property type="project" value="UniProtKB-KW"/>
</dbReference>
<accession>A0A9P0F0F2</accession>
<feature type="region of interest" description="Disordered" evidence="11">
    <location>
        <begin position="372"/>
        <end position="493"/>
    </location>
</feature>
<evidence type="ECO:0000313" key="16">
    <source>
        <dbReference type="Proteomes" id="UP001152759"/>
    </source>
</evidence>
<dbReference type="Pfam" id="PF01485">
    <property type="entry name" value="IBR"/>
    <property type="match status" value="2"/>
</dbReference>
<dbReference type="Proteomes" id="UP001152759">
    <property type="component" value="Chromosome 3"/>
</dbReference>
<evidence type="ECO:0000256" key="2">
    <source>
        <dbReference type="ARBA" id="ARBA00004906"/>
    </source>
</evidence>
<evidence type="ECO:0000256" key="7">
    <source>
        <dbReference type="ARBA" id="ARBA00022771"/>
    </source>
</evidence>
<dbReference type="EC" id="2.3.2.31" evidence="3"/>
<dbReference type="InterPro" id="IPR013083">
    <property type="entry name" value="Znf_RING/FYVE/PHD"/>
</dbReference>
<dbReference type="InterPro" id="IPR001841">
    <property type="entry name" value="Znf_RING"/>
</dbReference>
<dbReference type="FunFam" id="3.30.40.10:FF:000424">
    <property type="entry name" value="RBR-type E3 ubiquitin transferase"/>
    <property type="match status" value="1"/>
</dbReference>
<gene>
    <name evidence="15" type="ORF">BEMITA_LOCUS5753</name>
</gene>
<dbReference type="SUPFAM" id="SSF57850">
    <property type="entry name" value="RING/U-box"/>
    <property type="match status" value="3"/>
</dbReference>
<feature type="transmembrane region" description="Helical" evidence="12">
    <location>
        <begin position="306"/>
        <end position="337"/>
    </location>
</feature>
<dbReference type="GO" id="GO:0016567">
    <property type="term" value="P:protein ubiquitination"/>
    <property type="evidence" value="ECO:0007669"/>
    <property type="project" value="InterPro"/>
</dbReference>
<dbReference type="CDD" id="cd20355">
    <property type="entry name" value="Rcat_RBR_RNF19"/>
    <property type="match status" value="1"/>
</dbReference>
<dbReference type="InterPro" id="IPR002867">
    <property type="entry name" value="IBR_dom"/>
</dbReference>
<dbReference type="AlphaFoldDB" id="A0A9P0F0F2"/>
<dbReference type="Gene3D" id="1.20.120.1750">
    <property type="match status" value="1"/>
</dbReference>
<evidence type="ECO:0000313" key="15">
    <source>
        <dbReference type="EMBL" id="CAH0386667.1"/>
    </source>
</evidence>
<keyword evidence="12" id="KW-0812">Transmembrane</keyword>
<evidence type="ECO:0000256" key="12">
    <source>
        <dbReference type="SAM" id="Phobius"/>
    </source>
</evidence>
<organism evidence="15 16">
    <name type="scientific">Bemisia tabaci</name>
    <name type="common">Sweetpotato whitefly</name>
    <name type="synonym">Aleurodes tabaci</name>
    <dbReference type="NCBI Taxonomy" id="7038"/>
    <lineage>
        <taxon>Eukaryota</taxon>
        <taxon>Metazoa</taxon>
        <taxon>Ecdysozoa</taxon>
        <taxon>Arthropoda</taxon>
        <taxon>Hexapoda</taxon>
        <taxon>Insecta</taxon>
        <taxon>Pterygota</taxon>
        <taxon>Neoptera</taxon>
        <taxon>Paraneoptera</taxon>
        <taxon>Hemiptera</taxon>
        <taxon>Sternorrhyncha</taxon>
        <taxon>Aleyrodoidea</taxon>
        <taxon>Aleyrodidae</taxon>
        <taxon>Aleyrodinae</taxon>
        <taxon>Bemisia</taxon>
    </lineage>
</organism>
<comment type="pathway">
    <text evidence="2">Protein modification; protein ubiquitination.</text>
</comment>
<keyword evidence="7 10" id="KW-0863">Zinc-finger</keyword>
<feature type="compositionally biased region" description="Polar residues" evidence="11">
    <location>
        <begin position="511"/>
        <end position="525"/>
    </location>
</feature>
<evidence type="ECO:0000256" key="11">
    <source>
        <dbReference type="SAM" id="MobiDB-lite"/>
    </source>
</evidence>
<keyword evidence="9" id="KW-0862">Zinc</keyword>
<evidence type="ECO:0000259" key="13">
    <source>
        <dbReference type="PROSITE" id="PS50089"/>
    </source>
</evidence>
<dbReference type="InterPro" id="IPR031127">
    <property type="entry name" value="E3_UB_ligase_RBR"/>
</dbReference>
<sequence length="525" mass="57567">MPSSKEKKLGKVLKPPDSAHNSNKMQCPLCLDEMAPECFPKLSTCSHWCCLDCLQHYLRIEITESRIIITCPECSEPMHPNDIRMILNEPALYEKYEDFMVRRVLAVDPDTRWCPAPDCCYAVVANGCASCPKLKCGREGCNAYFCYHCKALWHPNQTCTAARAKRASSLNSSSILLSLEAQLTQFREDVKVCPRCQVLIVKMDDGSCNHMTCSVCGAEFCWLCLKEIGDLHYLSPSGCTFWGKKPWSRKKKLLWQLGTLIGAPVGIALIAGIAVPAIIIGIPVLVGRKLYVKYAWSSRLHRTAAIMTGVITAILIAPILAGLAVGVGVPVLLFYVYGVIPVSLCRNGGCGITTSASGVRIDFNEENEYVPRSIGSKNESPVRKSQSDSVFESSETGKSPSHSNKKRKGSSDKPVKSSAKTKVEIQKQKTKGINLLPESSPTSSKTPSTSADLEAGANDDSLQKMRVEESATVAEGQCRTKPETSVPFRNGRPLSSITFLRNLFFRKSRSKNPPTDSTSQDLVSV</sequence>
<feature type="domain" description="RING-type" evidence="13">
    <location>
        <begin position="27"/>
        <end position="75"/>
    </location>
</feature>
<feature type="region of interest" description="Disordered" evidence="11">
    <location>
        <begin position="505"/>
        <end position="525"/>
    </location>
</feature>
<evidence type="ECO:0000256" key="1">
    <source>
        <dbReference type="ARBA" id="ARBA00001798"/>
    </source>
</evidence>
<dbReference type="GO" id="GO:0061630">
    <property type="term" value="F:ubiquitin protein ligase activity"/>
    <property type="evidence" value="ECO:0007669"/>
    <property type="project" value="UniProtKB-EC"/>
</dbReference>
<keyword evidence="5" id="KW-0479">Metal-binding</keyword>
<keyword evidence="16" id="KW-1185">Reference proteome</keyword>
<evidence type="ECO:0000256" key="8">
    <source>
        <dbReference type="ARBA" id="ARBA00022786"/>
    </source>
</evidence>
<name>A0A9P0F0F2_BEMTA</name>
<feature type="domain" description="RING-type" evidence="14">
    <location>
        <begin position="23"/>
        <end position="243"/>
    </location>
</feature>
<dbReference type="SMART" id="SM00647">
    <property type="entry name" value="IBR"/>
    <property type="match status" value="2"/>
</dbReference>
<dbReference type="InterPro" id="IPR044066">
    <property type="entry name" value="TRIAD_supradom"/>
</dbReference>
<feature type="transmembrane region" description="Helical" evidence="12">
    <location>
        <begin position="253"/>
        <end position="286"/>
    </location>
</feature>
<feature type="compositionally biased region" description="Polar residues" evidence="11">
    <location>
        <begin position="387"/>
        <end position="402"/>
    </location>
</feature>
<dbReference type="Gene3D" id="3.30.40.10">
    <property type="entry name" value="Zinc/RING finger domain, C3HC4 (zinc finger)"/>
    <property type="match status" value="1"/>
</dbReference>
<dbReference type="FunFam" id="1.20.120.1750:FF:000001">
    <property type="entry name" value="RBR-type E3 ubiquitin transferase"/>
    <property type="match status" value="1"/>
</dbReference>
<evidence type="ECO:0000256" key="10">
    <source>
        <dbReference type="PROSITE-ProRule" id="PRU00175"/>
    </source>
</evidence>
<evidence type="ECO:0000256" key="3">
    <source>
        <dbReference type="ARBA" id="ARBA00012251"/>
    </source>
</evidence>
<reference evidence="15" key="1">
    <citation type="submission" date="2021-12" db="EMBL/GenBank/DDBJ databases">
        <authorList>
            <person name="King R."/>
        </authorList>
    </citation>
    <scope>NUCLEOTIDE SEQUENCE</scope>
</reference>
<dbReference type="PROSITE" id="PS51873">
    <property type="entry name" value="TRIAD"/>
    <property type="match status" value="1"/>
</dbReference>
<evidence type="ECO:0000256" key="6">
    <source>
        <dbReference type="ARBA" id="ARBA00022737"/>
    </source>
</evidence>
<feature type="compositionally biased region" description="Low complexity" evidence="11">
    <location>
        <begin position="437"/>
        <end position="450"/>
    </location>
</feature>
<protein>
    <recommendedName>
        <fullName evidence="3">RBR-type E3 ubiquitin transferase</fullName>
        <ecNumber evidence="3">2.3.2.31</ecNumber>
    </recommendedName>
</protein>
<feature type="compositionally biased region" description="Basic and acidic residues" evidence="11">
    <location>
        <begin position="409"/>
        <end position="427"/>
    </location>
</feature>
<evidence type="ECO:0000256" key="9">
    <source>
        <dbReference type="ARBA" id="ARBA00022833"/>
    </source>
</evidence>
<keyword evidence="8" id="KW-0833">Ubl conjugation pathway</keyword>
<dbReference type="EMBL" id="OU963864">
    <property type="protein sequence ID" value="CAH0386667.1"/>
    <property type="molecule type" value="Genomic_DNA"/>
</dbReference>